<dbReference type="OrthoDB" id="413760at2759"/>
<reference evidence="1" key="1">
    <citation type="submission" date="2019-09" db="EMBL/GenBank/DDBJ databases">
        <title>Draft genome information of white flower Hibiscus syriacus.</title>
        <authorList>
            <person name="Kim Y.-M."/>
        </authorList>
    </citation>
    <scope>NUCLEOTIDE SEQUENCE [LARGE SCALE GENOMIC DNA]</scope>
    <source>
        <strain evidence="1">YM2019G1</strain>
    </source>
</reference>
<dbReference type="PANTHER" id="PTHR11439:SF463">
    <property type="entry name" value="REVERSE TRANSCRIPTASE TY1_COPIA-TYPE DOMAIN-CONTAINING PROTEIN"/>
    <property type="match status" value="1"/>
</dbReference>
<dbReference type="AlphaFoldDB" id="A0A6A3BYT0"/>
<keyword evidence="2" id="KW-1185">Reference proteome</keyword>
<dbReference type="PANTHER" id="PTHR11439">
    <property type="entry name" value="GAG-POL-RELATED RETROTRANSPOSON"/>
    <property type="match status" value="1"/>
</dbReference>
<dbReference type="Proteomes" id="UP000436088">
    <property type="component" value="Unassembled WGS sequence"/>
</dbReference>
<protein>
    <submittedName>
        <fullName evidence="1">Uncharacterized protein</fullName>
    </submittedName>
</protein>
<accession>A0A6A3BYT0</accession>
<evidence type="ECO:0000313" key="2">
    <source>
        <dbReference type="Proteomes" id="UP000436088"/>
    </source>
</evidence>
<proteinExistence type="predicted"/>
<organism evidence="1 2">
    <name type="scientific">Hibiscus syriacus</name>
    <name type="common">Rose of Sharon</name>
    <dbReference type="NCBI Taxonomy" id="106335"/>
    <lineage>
        <taxon>Eukaryota</taxon>
        <taxon>Viridiplantae</taxon>
        <taxon>Streptophyta</taxon>
        <taxon>Embryophyta</taxon>
        <taxon>Tracheophyta</taxon>
        <taxon>Spermatophyta</taxon>
        <taxon>Magnoliopsida</taxon>
        <taxon>eudicotyledons</taxon>
        <taxon>Gunneridae</taxon>
        <taxon>Pentapetalae</taxon>
        <taxon>rosids</taxon>
        <taxon>malvids</taxon>
        <taxon>Malvales</taxon>
        <taxon>Malvaceae</taxon>
        <taxon>Malvoideae</taxon>
        <taxon>Hibiscus</taxon>
    </lineage>
</organism>
<comment type="caution">
    <text evidence="1">The sequence shown here is derived from an EMBL/GenBank/DDBJ whole genome shotgun (WGS) entry which is preliminary data.</text>
</comment>
<dbReference type="CDD" id="cd09272">
    <property type="entry name" value="RNase_HI_RT_Ty1"/>
    <property type="match status" value="1"/>
</dbReference>
<evidence type="ECO:0000313" key="1">
    <source>
        <dbReference type="EMBL" id="KAE8721865.1"/>
    </source>
</evidence>
<dbReference type="EMBL" id="VEPZ02000588">
    <property type="protein sequence ID" value="KAE8721865.1"/>
    <property type="molecule type" value="Genomic_DNA"/>
</dbReference>
<name>A0A6A3BYT0_HIBSY</name>
<gene>
    <name evidence="1" type="ORF">F3Y22_tig00014949pilonHSYRG00053</name>
</gene>
<sequence length="162" mass="17780">MAATPININKKLQLEDGTEKTDARAFKSLVGGLIYLSHTHHGIAFSAGMVSRFMQAPTRQHLGAAKRILRYISGTRVYESWYSQVPNFRLVDFSDSDWAGLLDDRKSTSGYVFSLGSGAIASSSKKQVVTALSSSKAEYVAATSSAFQAIWHRRVLADMSQE</sequence>